<feature type="non-terminal residue" evidence="1">
    <location>
        <position position="1"/>
    </location>
</feature>
<sequence>ATFCTLGSGAHTPELCPAGYFCLPGTNFSTEHPCPKGTFGSRTGATSNSDCEPCPAGMYCSAPGLSKPSGFCYSGYHCAKGAISPTPFKHRVEFAGPLLGNDICPAGHFCPNGTENPMPCPPGSFSAVRGLQAEEQCQPCPAGRYCSRAGLFDLAQTSLCNAGCGGTVTLYVCLEGSSAPCPSDGVYGYRCPSGFYCPAGTGLELPCEPGTFSPMPGASTCLPCPAGMACSHAATAEPLSCPRGLCSAGYYCEGGATDAVPRGTPAFPLSGPCPLGHYCPEGTPFPVACPVGTLNNST</sequence>
<dbReference type="SUPFAM" id="SSF57184">
    <property type="entry name" value="Growth factor receptor domain"/>
    <property type="match status" value="2"/>
</dbReference>
<dbReference type="SMART" id="SM01411">
    <property type="entry name" value="Ephrin_rec_like"/>
    <property type="match status" value="3"/>
</dbReference>
<reference evidence="1 2" key="1">
    <citation type="submission" date="2018-01" db="EMBL/GenBank/DDBJ databases">
        <title>Comparison of the Chinese Bamboo Partridge and Red Junglefowl genome sequences highlights the importance of demography in genome evolution.</title>
        <authorList>
            <person name="Tiley G.P."/>
            <person name="Kimball R.T."/>
            <person name="Braun E.L."/>
            <person name="Burleigh J.G."/>
        </authorList>
    </citation>
    <scope>NUCLEOTIDE SEQUENCE [LARGE SCALE GENOMIC DNA]</scope>
    <source>
        <strain evidence="1">RTK389</strain>
        <tissue evidence="1">Blood</tissue>
    </source>
</reference>
<dbReference type="Proteomes" id="UP000237246">
    <property type="component" value="Unassembled WGS sequence"/>
</dbReference>
<accession>A0A2P4SYP9</accession>
<gene>
    <name evidence="1" type="ORF">CIB84_007024</name>
</gene>
<organism evidence="1 2">
    <name type="scientific">Bambusicola thoracicus</name>
    <name type="common">Chinese bamboo-partridge</name>
    <name type="synonym">Perdix thoracica</name>
    <dbReference type="NCBI Taxonomy" id="9083"/>
    <lineage>
        <taxon>Eukaryota</taxon>
        <taxon>Metazoa</taxon>
        <taxon>Chordata</taxon>
        <taxon>Craniata</taxon>
        <taxon>Vertebrata</taxon>
        <taxon>Euteleostomi</taxon>
        <taxon>Archelosauria</taxon>
        <taxon>Archosauria</taxon>
        <taxon>Dinosauria</taxon>
        <taxon>Saurischia</taxon>
        <taxon>Theropoda</taxon>
        <taxon>Coelurosauria</taxon>
        <taxon>Aves</taxon>
        <taxon>Neognathae</taxon>
        <taxon>Galloanserae</taxon>
        <taxon>Galliformes</taxon>
        <taxon>Phasianidae</taxon>
        <taxon>Perdicinae</taxon>
        <taxon>Bambusicola</taxon>
    </lineage>
</organism>
<proteinExistence type="predicted"/>
<evidence type="ECO:0000313" key="2">
    <source>
        <dbReference type="Proteomes" id="UP000237246"/>
    </source>
</evidence>
<dbReference type="PANTHER" id="PTHR47236">
    <property type="entry name" value="GENE, 32742-RELATED-RELATED"/>
    <property type="match status" value="1"/>
</dbReference>
<keyword evidence="2" id="KW-1185">Reference proteome</keyword>
<dbReference type="EMBL" id="PPHD01016106">
    <property type="protein sequence ID" value="POI29228.1"/>
    <property type="molecule type" value="Genomic_DNA"/>
</dbReference>
<dbReference type="AlphaFoldDB" id="A0A2P4SYP9"/>
<dbReference type="OrthoDB" id="439917at2759"/>
<dbReference type="InterPro" id="IPR009030">
    <property type="entry name" value="Growth_fac_rcpt_cys_sf"/>
</dbReference>
<comment type="caution">
    <text evidence="1">The sequence shown here is derived from an EMBL/GenBank/DDBJ whole genome shotgun (WGS) entry which is preliminary data.</text>
</comment>
<feature type="non-terminal residue" evidence="1">
    <location>
        <position position="298"/>
    </location>
</feature>
<dbReference type="Gene3D" id="2.10.50.10">
    <property type="entry name" value="Tumor Necrosis Factor Receptor, subunit A, domain 2"/>
    <property type="match status" value="2"/>
</dbReference>
<evidence type="ECO:0000313" key="1">
    <source>
        <dbReference type="EMBL" id="POI29228.1"/>
    </source>
</evidence>
<evidence type="ECO:0008006" key="3">
    <source>
        <dbReference type="Google" id="ProtNLM"/>
    </source>
</evidence>
<name>A0A2P4SYP9_BAMTH</name>
<protein>
    <recommendedName>
        <fullName evidence="3">Tyrosine-protein kinase ephrin type A/B receptor-like domain-containing protein</fullName>
    </recommendedName>
</protein>
<dbReference type="PANTHER" id="PTHR47236:SF4">
    <property type="entry name" value="GENE 9195-RELATED"/>
    <property type="match status" value="1"/>
</dbReference>